<keyword evidence="1" id="KW-0812">Transmembrane</keyword>
<reference evidence="2 3" key="1">
    <citation type="submission" date="2024-07" db="EMBL/GenBank/DDBJ databases">
        <title>Section-level genome sequencing and comparative genomics of Aspergillus sections Usti and Cavernicolus.</title>
        <authorList>
            <consortium name="Lawrence Berkeley National Laboratory"/>
            <person name="Nybo J.L."/>
            <person name="Vesth T.C."/>
            <person name="Theobald S."/>
            <person name="Frisvad J.C."/>
            <person name="Larsen T.O."/>
            <person name="Kjaerboelling I."/>
            <person name="Rothschild-Mancinelli K."/>
            <person name="Lyhne E.K."/>
            <person name="Kogle M.E."/>
            <person name="Barry K."/>
            <person name="Clum A."/>
            <person name="Na H."/>
            <person name="Ledsgaard L."/>
            <person name="Lin J."/>
            <person name="Lipzen A."/>
            <person name="Kuo A."/>
            <person name="Riley R."/>
            <person name="Mondo S."/>
            <person name="Labutti K."/>
            <person name="Haridas S."/>
            <person name="Pangalinan J."/>
            <person name="Salamov A.A."/>
            <person name="Simmons B.A."/>
            <person name="Magnuson J.K."/>
            <person name="Chen J."/>
            <person name="Drula E."/>
            <person name="Henrissat B."/>
            <person name="Wiebenga A."/>
            <person name="Lubbers R.J."/>
            <person name="Gomes A.C."/>
            <person name="Macurrencykelacurrency M.R."/>
            <person name="Stajich J."/>
            <person name="Grigoriev I.V."/>
            <person name="Mortensen U.H."/>
            <person name="De Vries R.P."/>
            <person name="Baker S.E."/>
            <person name="Andersen M.R."/>
        </authorList>
    </citation>
    <scope>NUCLEOTIDE SEQUENCE [LARGE SCALE GENOMIC DNA]</scope>
    <source>
        <strain evidence="2 3">CBS 449.75</strain>
    </source>
</reference>
<keyword evidence="1" id="KW-0472">Membrane</keyword>
<accession>A0ABR4LT74</accession>
<name>A0ABR4LT74_9EURO</name>
<feature type="transmembrane region" description="Helical" evidence="1">
    <location>
        <begin position="67"/>
        <end position="85"/>
    </location>
</feature>
<sequence>MPYNTVICVTTTLILFALSCLALTLRFFNRFFLIHDVAVDDYLAALATVRVPQPSVFYHDTKREIEAAYTVVAIMYTVGLLYYGIGKQTSEVDLENYVVGVKVRVVGLTSVQAVLLTLKKSSSSSVNYYIASPPT</sequence>
<evidence type="ECO:0000313" key="2">
    <source>
        <dbReference type="EMBL" id="KAL2867587.1"/>
    </source>
</evidence>
<dbReference type="EMBL" id="JBFXLQ010000018">
    <property type="protein sequence ID" value="KAL2867587.1"/>
    <property type="molecule type" value="Genomic_DNA"/>
</dbReference>
<gene>
    <name evidence="2" type="ORF">BJX67DRAFT_380935</name>
</gene>
<keyword evidence="3" id="KW-1185">Reference proteome</keyword>
<proteinExistence type="predicted"/>
<dbReference type="RefSeq" id="XP_070886566.1">
    <property type="nucleotide sequence ID" value="XM_071032913.1"/>
</dbReference>
<evidence type="ECO:0000313" key="3">
    <source>
        <dbReference type="Proteomes" id="UP001610432"/>
    </source>
</evidence>
<feature type="transmembrane region" description="Helical" evidence="1">
    <location>
        <begin position="6"/>
        <end position="25"/>
    </location>
</feature>
<evidence type="ECO:0000256" key="1">
    <source>
        <dbReference type="SAM" id="Phobius"/>
    </source>
</evidence>
<protein>
    <submittedName>
        <fullName evidence="2">Uncharacterized protein</fullName>
    </submittedName>
</protein>
<dbReference type="GeneID" id="98147985"/>
<dbReference type="Proteomes" id="UP001610432">
    <property type="component" value="Unassembled WGS sequence"/>
</dbReference>
<keyword evidence="1" id="KW-1133">Transmembrane helix</keyword>
<comment type="caution">
    <text evidence="2">The sequence shown here is derived from an EMBL/GenBank/DDBJ whole genome shotgun (WGS) entry which is preliminary data.</text>
</comment>
<organism evidence="2 3">
    <name type="scientific">Aspergillus lucknowensis</name>
    <dbReference type="NCBI Taxonomy" id="176173"/>
    <lineage>
        <taxon>Eukaryota</taxon>
        <taxon>Fungi</taxon>
        <taxon>Dikarya</taxon>
        <taxon>Ascomycota</taxon>
        <taxon>Pezizomycotina</taxon>
        <taxon>Eurotiomycetes</taxon>
        <taxon>Eurotiomycetidae</taxon>
        <taxon>Eurotiales</taxon>
        <taxon>Aspergillaceae</taxon>
        <taxon>Aspergillus</taxon>
        <taxon>Aspergillus subgen. Nidulantes</taxon>
    </lineage>
</organism>